<evidence type="ECO:0000313" key="2">
    <source>
        <dbReference type="Proteomes" id="UP000039865"/>
    </source>
</evidence>
<dbReference type="AlphaFoldDB" id="A0A077ZVJ8"/>
<protein>
    <submittedName>
        <fullName evidence="1">Uncharacterized protein</fullName>
    </submittedName>
</protein>
<dbReference type="InParanoid" id="A0A077ZVJ8"/>
<reference evidence="1 2" key="1">
    <citation type="submission" date="2014-06" db="EMBL/GenBank/DDBJ databases">
        <authorList>
            <person name="Swart Estienne"/>
        </authorList>
    </citation>
    <scope>NUCLEOTIDE SEQUENCE [LARGE SCALE GENOMIC DNA]</scope>
    <source>
        <strain evidence="1 2">130c</strain>
    </source>
</reference>
<organism evidence="1 2">
    <name type="scientific">Stylonychia lemnae</name>
    <name type="common">Ciliate</name>
    <dbReference type="NCBI Taxonomy" id="5949"/>
    <lineage>
        <taxon>Eukaryota</taxon>
        <taxon>Sar</taxon>
        <taxon>Alveolata</taxon>
        <taxon>Ciliophora</taxon>
        <taxon>Intramacronucleata</taxon>
        <taxon>Spirotrichea</taxon>
        <taxon>Stichotrichia</taxon>
        <taxon>Sporadotrichida</taxon>
        <taxon>Oxytrichidae</taxon>
        <taxon>Stylonychinae</taxon>
        <taxon>Stylonychia</taxon>
    </lineage>
</organism>
<proteinExistence type="predicted"/>
<accession>A0A077ZVJ8</accession>
<evidence type="ECO:0000313" key="1">
    <source>
        <dbReference type="EMBL" id="CDW72456.1"/>
    </source>
</evidence>
<sequence>MKNVFDDPEFTKFQLKQLMTMDLQDQTGYMYKMMEYISKVHQNYFKRLTDSLLDVQRRNIQIYPRFYKKFELKRSKILENKLIKQEHIKEVNLQLKVDDNQNKRDKNQINLTFDKNKDTYFCITDFNTYYLNQFQYYEYSFDVKLDTAYCNPSTFQLFKTGWVNSGIYDKQSKRFSIFEDID</sequence>
<gene>
    <name evidence="1" type="primary">Contig17133.g18255</name>
    <name evidence="1" type="ORF">STYLEM_1416</name>
</gene>
<keyword evidence="2" id="KW-1185">Reference proteome</keyword>
<dbReference type="EMBL" id="CCKQ01001352">
    <property type="protein sequence ID" value="CDW72456.1"/>
    <property type="molecule type" value="Genomic_DNA"/>
</dbReference>
<name>A0A077ZVJ8_STYLE</name>
<dbReference type="Proteomes" id="UP000039865">
    <property type="component" value="Unassembled WGS sequence"/>
</dbReference>